<name>A0A1L9VBB4_ASPGL</name>
<dbReference type="PANTHER" id="PTHR43569:SF2">
    <property type="entry name" value="AMIDOHYDROLASE-RELATED DOMAIN-CONTAINING PROTEIN"/>
    <property type="match status" value="1"/>
</dbReference>
<keyword evidence="4" id="KW-1185">Reference proteome</keyword>
<dbReference type="Proteomes" id="UP000184300">
    <property type="component" value="Unassembled WGS sequence"/>
</dbReference>
<dbReference type="GO" id="GO:0016787">
    <property type="term" value="F:hydrolase activity"/>
    <property type="evidence" value="ECO:0007669"/>
    <property type="project" value="InterPro"/>
</dbReference>
<dbReference type="PANTHER" id="PTHR43569">
    <property type="entry name" value="AMIDOHYDROLASE"/>
    <property type="match status" value="1"/>
</dbReference>
<comment type="similarity">
    <text evidence="1">Belongs to the metallo-dependent hydrolases superfamily.</text>
</comment>
<dbReference type="Gene3D" id="3.20.20.140">
    <property type="entry name" value="Metal-dependent hydrolases"/>
    <property type="match status" value="1"/>
</dbReference>
<proteinExistence type="inferred from homology"/>
<gene>
    <name evidence="3" type="ORF">ASPGLDRAFT_132982</name>
</gene>
<dbReference type="InterPro" id="IPR052350">
    <property type="entry name" value="Metallo-dep_Lactonases"/>
</dbReference>
<dbReference type="InterPro" id="IPR006680">
    <property type="entry name" value="Amidohydro-rel"/>
</dbReference>
<dbReference type="OrthoDB" id="2135488at2759"/>
<dbReference type="VEuPathDB" id="FungiDB:ASPGLDRAFT_132982"/>
<evidence type="ECO:0000259" key="2">
    <source>
        <dbReference type="Pfam" id="PF04909"/>
    </source>
</evidence>
<dbReference type="AlphaFoldDB" id="A0A1L9VBB4"/>
<dbReference type="STRING" id="1160497.A0A1L9VBB4"/>
<dbReference type="EMBL" id="KV878907">
    <property type="protein sequence ID" value="OJJ81179.1"/>
    <property type="molecule type" value="Genomic_DNA"/>
</dbReference>
<dbReference type="InterPro" id="IPR032466">
    <property type="entry name" value="Metal_Hydrolase"/>
</dbReference>
<evidence type="ECO:0000313" key="4">
    <source>
        <dbReference type="Proteomes" id="UP000184300"/>
    </source>
</evidence>
<feature type="domain" description="Amidohydrolase-related" evidence="2">
    <location>
        <begin position="215"/>
        <end position="348"/>
    </location>
</feature>
<dbReference type="RefSeq" id="XP_022397877.1">
    <property type="nucleotide sequence ID" value="XM_022541167.1"/>
</dbReference>
<dbReference type="GeneID" id="34457428"/>
<evidence type="ECO:0000313" key="3">
    <source>
        <dbReference type="EMBL" id="OJJ81179.1"/>
    </source>
</evidence>
<dbReference type="Pfam" id="PF04909">
    <property type="entry name" value="Amidohydro_2"/>
    <property type="match status" value="1"/>
</dbReference>
<dbReference type="SUPFAM" id="SSF51556">
    <property type="entry name" value="Metallo-dependent hydrolases"/>
    <property type="match status" value="1"/>
</dbReference>
<sequence>MPIPIVDSHVHLFPASHLPSLAWYGPNSHLGSQHCVDEYRQATSSTPIVPDSTKPLYLRGFILIETDRISSVEESGDGWKHVLDEVALLARIVRGEPVDGDQYRHVDRPPCLGIVPWAPVPGGAAALERYMDKVKDMSGTDDVWRRIRGVRYLVQDKPSGLMLQPGFIDGLKWLGKKQLTFDLGIDARQGGLWQLREAVEMMERVYEGVDEEDQVVMVINHLCKPNIRLPYTSSESITSHPDFLEWKSLITAMAQHPKTYMKLSGGFSELPLLTPASEPDISSLVERLHPWTDAVFDAFGPNRLMFGSDWPVCNLGGGGNDVTWRRWRTIVEGILERRGLSEEQRRGVWGEVVVKAYGIEIEGL</sequence>
<reference evidence="4" key="1">
    <citation type="journal article" date="2017" name="Genome Biol.">
        <title>Comparative genomics reveals high biological diversity and specific adaptations in the industrially and medically important fungal genus Aspergillus.</title>
        <authorList>
            <person name="de Vries R.P."/>
            <person name="Riley R."/>
            <person name="Wiebenga A."/>
            <person name="Aguilar-Osorio G."/>
            <person name="Amillis S."/>
            <person name="Uchima C.A."/>
            <person name="Anderluh G."/>
            <person name="Asadollahi M."/>
            <person name="Askin M."/>
            <person name="Barry K."/>
            <person name="Battaglia E."/>
            <person name="Bayram O."/>
            <person name="Benocci T."/>
            <person name="Braus-Stromeyer S.A."/>
            <person name="Caldana C."/>
            <person name="Canovas D."/>
            <person name="Cerqueira G.C."/>
            <person name="Chen F."/>
            <person name="Chen W."/>
            <person name="Choi C."/>
            <person name="Clum A."/>
            <person name="Dos Santos R.A."/>
            <person name="Damasio A.R."/>
            <person name="Diallinas G."/>
            <person name="Emri T."/>
            <person name="Fekete E."/>
            <person name="Flipphi M."/>
            <person name="Freyberg S."/>
            <person name="Gallo A."/>
            <person name="Gournas C."/>
            <person name="Habgood R."/>
            <person name="Hainaut M."/>
            <person name="Harispe M.L."/>
            <person name="Henrissat B."/>
            <person name="Hilden K.S."/>
            <person name="Hope R."/>
            <person name="Hossain A."/>
            <person name="Karabika E."/>
            <person name="Karaffa L."/>
            <person name="Karanyi Z."/>
            <person name="Krasevec N."/>
            <person name="Kuo A."/>
            <person name="Kusch H."/>
            <person name="LaButti K."/>
            <person name="Lagendijk E.L."/>
            <person name="Lapidus A."/>
            <person name="Levasseur A."/>
            <person name="Lindquist E."/>
            <person name="Lipzen A."/>
            <person name="Logrieco A.F."/>
            <person name="MacCabe A."/>
            <person name="Maekelae M.R."/>
            <person name="Malavazi I."/>
            <person name="Melin P."/>
            <person name="Meyer V."/>
            <person name="Mielnichuk N."/>
            <person name="Miskei M."/>
            <person name="Molnar A.P."/>
            <person name="Mule G."/>
            <person name="Ngan C.Y."/>
            <person name="Orejas M."/>
            <person name="Orosz E."/>
            <person name="Ouedraogo J.P."/>
            <person name="Overkamp K.M."/>
            <person name="Park H.-S."/>
            <person name="Perrone G."/>
            <person name="Piumi F."/>
            <person name="Punt P.J."/>
            <person name="Ram A.F."/>
            <person name="Ramon A."/>
            <person name="Rauscher S."/>
            <person name="Record E."/>
            <person name="Riano-Pachon D.M."/>
            <person name="Robert V."/>
            <person name="Roehrig J."/>
            <person name="Ruller R."/>
            <person name="Salamov A."/>
            <person name="Salih N.S."/>
            <person name="Samson R.A."/>
            <person name="Sandor E."/>
            <person name="Sanguinetti M."/>
            <person name="Schuetze T."/>
            <person name="Sepcic K."/>
            <person name="Shelest E."/>
            <person name="Sherlock G."/>
            <person name="Sophianopoulou V."/>
            <person name="Squina F.M."/>
            <person name="Sun H."/>
            <person name="Susca A."/>
            <person name="Todd R.B."/>
            <person name="Tsang A."/>
            <person name="Unkles S.E."/>
            <person name="van de Wiele N."/>
            <person name="van Rossen-Uffink D."/>
            <person name="Oliveira J.V."/>
            <person name="Vesth T.C."/>
            <person name="Visser J."/>
            <person name="Yu J.-H."/>
            <person name="Zhou M."/>
            <person name="Andersen M.R."/>
            <person name="Archer D.B."/>
            <person name="Baker S.E."/>
            <person name="Benoit I."/>
            <person name="Brakhage A.A."/>
            <person name="Braus G.H."/>
            <person name="Fischer R."/>
            <person name="Frisvad J.C."/>
            <person name="Goldman G.H."/>
            <person name="Houbraken J."/>
            <person name="Oakley B."/>
            <person name="Pocsi I."/>
            <person name="Scazzocchio C."/>
            <person name="Seiboth B."/>
            <person name="vanKuyk P.A."/>
            <person name="Wortman J."/>
            <person name="Dyer P.S."/>
            <person name="Grigoriev I.V."/>
        </authorList>
    </citation>
    <scope>NUCLEOTIDE SEQUENCE [LARGE SCALE GENOMIC DNA]</scope>
    <source>
        <strain evidence="4">CBS 516.65</strain>
    </source>
</reference>
<accession>A0A1L9VBB4</accession>
<evidence type="ECO:0000256" key="1">
    <source>
        <dbReference type="ARBA" id="ARBA00038310"/>
    </source>
</evidence>
<organism evidence="3 4">
    <name type="scientific">Aspergillus glaucus CBS 516.65</name>
    <dbReference type="NCBI Taxonomy" id="1160497"/>
    <lineage>
        <taxon>Eukaryota</taxon>
        <taxon>Fungi</taxon>
        <taxon>Dikarya</taxon>
        <taxon>Ascomycota</taxon>
        <taxon>Pezizomycotina</taxon>
        <taxon>Eurotiomycetes</taxon>
        <taxon>Eurotiomycetidae</taxon>
        <taxon>Eurotiales</taxon>
        <taxon>Aspergillaceae</taxon>
        <taxon>Aspergillus</taxon>
        <taxon>Aspergillus subgen. Aspergillus</taxon>
    </lineage>
</organism>
<protein>
    <recommendedName>
        <fullName evidence="2">Amidohydrolase-related domain-containing protein</fullName>
    </recommendedName>
</protein>